<evidence type="ECO:0000313" key="5">
    <source>
        <dbReference type="Proteomes" id="UP000014760"/>
    </source>
</evidence>
<evidence type="ECO:0000313" key="3">
    <source>
        <dbReference type="EMBL" id="ELU06668.1"/>
    </source>
</evidence>
<dbReference type="EMBL" id="AMQN01001211">
    <property type="status" value="NOT_ANNOTATED_CDS"/>
    <property type="molecule type" value="Genomic_DNA"/>
</dbReference>
<feature type="compositionally biased region" description="Polar residues" evidence="1">
    <location>
        <begin position="1000"/>
        <end position="1019"/>
    </location>
</feature>
<evidence type="ECO:0000313" key="4">
    <source>
        <dbReference type="EnsemblMetazoa" id="CapteP189303"/>
    </source>
</evidence>
<dbReference type="InterPro" id="IPR011989">
    <property type="entry name" value="ARM-like"/>
</dbReference>
<dbReference type="InterPro" id="IPR013783">
    <property type="entry name" value="Ig-like_fold"/>
</dbReference>
<reference evidence="5" key="1">
    <citation type="submission" date="2012-12" db="EMBL/GenBank/DDBJ databases">
        <authorList>
            <person name="Hellsten U."/>
            <person name="Grimwood J."/>
            <person name="Chapman J.A."/>
            <person name="Shapiro H."/>
            <person name="Aerts A."/>
            <person name="Otillar R.P."/>
            <person name="Terry A.Y."/>
            <person name="Boore J.L."/>
            <person name="Simakov O."/>
            <person name="Marletaz F."/>
            <person name="Cho S.-J."/>
            <person name="Edsinger-Gonzales E."/>
            <person name="Havlak P."/>
            <person name="Kuo D.-H."/>
            <person name="Larsson T."/>
            <person name="Lv J."/>
            <person name="Arendt D."/>
            <person name="Savage R."/>
            <person name="Osoegawa K."/>
            <person name="de Jong P."/>
            <person name="Lindberg D.R."/>
            <person name="Seaver E.C."/>
            <person name="Weisblat D.A."/>
            <person name="Putnam N.H."/>
            <person name="Grigoriev I.V."/>
            <person name="Rokhsar D.S."/>
        </authorList>
    </citation>
    <scope>NUCLEOTIDE SEQUENCE</scope>
    <source>
        <strain evidence="5">I ESC-2004</strain>
    </source>
</reference>
<dbReference type="STRING" id="283909.R7UKQ0"/>
<dbReference type="PANTHER" id="PTHR46957:SF3">
    <property type="entry name" value="CYTOKINE RECEPTOR"/>
    <property type="match status" value="1"/>
</dbReference>
<dbReference type="SUPFAM" id="SSF48371">
    <property type="entry name" value="ARM repeat"/>
    <property type="match status" value="1"/>
</dbReference>
<feature type="region of interest" description="Disordered" evidence="1">
    <location>
        <begin position="721"/>
        <end position="745"/>
    </location>
</feature>
<dbReference type="HOGENOM" id="CLU_266496_0_0_1"/>
<dbReference type="Proteomes" id="UP000014760">
    <property type="component" value="Unassembled WGS sequence"/>
</dbReference>
<dbReference type="SUPFAM" id="SSF49265">
    <property type="entry name" value="Fibronectin type III"/>
    <property type="match status" value="2"/>
</dbReference>
<dbReference type="PROSITE" id="PS50853">
    <property type="entry name" value="FN3"/>
    <property type="match status" value="3"/>
</dbReference>
<proteinExistence type="predicted"/>
<evidence type="ECO:0000256" key="1">
    <source>
        <dbReference type="SAM" id="MobiDB-lite"/>
    </source>
</evidence>
<feature type="domain" description="Fibronectin type-III" evidence="2">
    <location>
        <begin position="524"/>
        <end position="609"/>
    </location>
</feature>
<gene>
    <name evidence="3" type="ORF">CAPTEDRAFT_189303</name>
</gene>
<dbReference type="Pfam" id="PF00041">
    <property type="entry name" value="fn3"/>
    <property type="match status" value="2"/>
</dbReference>
<sequence>MSFPAGKLMTVYSWTCCPNTHVNTEVSLILFPINTFIIMYYMYTMPQYGYTGRHFKVAGNAAYILGTIAESESGALRVISLTNSMHRESKGILMDLTNMLLFDDSESVMNAAGTMGTLAESFEGRNWMLQEPCLVTTIQNITGLLISDNLWTASNAALVLARITIAEEGCQKILDHPDSENILFRLVASLGVDEAGRGMNAAFAIGRLCDMEAGRSRLLALPESEKMITSLAKMLSCTDPGASKNSCFALSCLATSNDGHRRLLKNSNSEEVLWTLSELLSADDSETGWFSAMTLKTLASQIKGCLRLRDHPNVLPSLRAADARPNINSDLREEVTQTLEILKKLSKPRPPDVEVCGHDEVEISWEKQTTKLNLLVKYHVFQDGGMIYDGSDDRLPVKNLAPAHQYAFRTRAYAEGDDGILSDATLITTEESVPGPPTNVRILGATTTQLKIGWDVPFECNGVLKNYFIYNGDKYHESTSELTSIISGLQPNTSYEICVAASTAKGKGPKESISAATVEMGAHAPSKPEVNVRGRNEMNVSWKAPVVPLGRISRYEVCMNGEAIYSGMDLHYTARRLKPDTEYTFTVSAITSEGKCESKTTKKRSAKDEYEVERAPLYQNPNKKESEQKSDEKKEETPAKAPRKRKPVSVPQDAQPKSPVCKNNTMFRKVCVLIDDRSLQCAVEARTPTPSTKHPPVLPQKRTPSAGPRYKFGYSHSGSVKLSNVRTEESKTTTEPKSSPPPPPPPALLVRFRCHIFCEMSEYEAAQEFCRIFQYAVVRKEASLVNFFVDNYRKFQRPNQDPSQPASVHCVESRLTIASAKTPKGRKSEPCEPVSSVKHSEPRKPKLLAPIASASSWDYSMCPPFSPQETKAVTTKTAKKSEPDETKGVEGKPLIQSRPKPSSRRNSKSVAENAEPQRRKTHRRQSSSNNLEKPAPQLASIKTYQGNDILSVEIDKRLRVNHDSASGGAPSESSYIPAESKLLPRRGSVRSHLSADSVESDTSSLSPVTRQAENGTPLDTVTRTFSTLQSANAFKPSASQFVKPGFIEFEGSSSLPANLPLGPPTHVQRANTFIASHRPNHRRQSIERRSSASSLIAIQNTNTSEWKPDIPSSVKTDRAYSKFVPMQFRTQPANLPRQSSQPASDQRSPPQFEPLGVFARSRTDMRPFSPLDHRAPPPSPHVTPFPQKKPLSANHGAVRSNMAIGANSLQSVNGDHLVLSPSRDPYYELVPNFWSAEIEDLFC</sequence>
<dbReference type="InterPro" id="IPR003961">
    <property type="entry name" value="FN3_dom"/>
</dbReference>
<dbReference type="InterPro" id="IPR050713">
    <property type="entry name" value="RTP_Phos/Ushers"/>
</dbReference>
<dbReference type="Gene3D" id="2.60.40.10">
    <property type="entry name" value="Immunoglobulins"/>
    <property type="match status" value="3"/>
</dbReference>
<feature type="domain" description="Fibronectin type-III" evidence="2">
    <location>
        <begin position="347"/>
        <end position="432"/>
    </location>
</feature>
<feature type="compositionally biased region" description="Basic and acidic residues" evidence="1">
    <location>
        <begin position="879"/>
        <end position="890"/>
    </location>
</feature>
<feature type="compositionally biased region" description="Basic and acidic residues" evidence="1">
    <location>
        <begin position="594"/>
        <end position="614"/>
    </location>
</feature>
<dbReference type="InterPro" id="IPR016024">
    <property type="entry name" value="ARM-type_fold"/>
</dbReference>
<feature type="compositionally biased region" description="Basic and acidic residues" evidence="1">
    <location>
        <begin position="622"/>
        <end position="638"/>
    </location>
</feature>
<reference evidence="4" key="3">
    <citation type="submission" date="2015-06" db="UniProtKB">
        <authorList>
            <consortium name="EnsemblMetazoa"/>
        </authorList>
    </citation>
    <scope>IDENTIFICATION</scope>
</reference>
<dbReference type="SMART" id="SM00060">
    <property type="entry name" value="FN3"/>
    <property type="match status" value="3"/>
</dbReference>
<organism evidence="3">
    <name type="scientific">Capitella teleta</name>
    <name type="common">Polychaete worm</name>
    <dbReference type="NCBI Taxonomy" id="283909"/>
    <lineage>
        <taxon>Eukaryota</taxon>
        <taxon>Metazoa</taxon>
        <taxon>Spiralia</taxon>
        <taxon>Lophotrochozoa</taxon>
        <taxon>Annelida</taxon>
        <taxon>Polychaeta</taxon>
        <taxon>Sedentaria</taxon>
        <taxon>Scolecida</taxon>
        <taxon>Capitellidae</taxon>
        <taxon>Capitella</taxon>
    </lineage>
</organism>
<feature type="region of interest" description="Disordered" evidence="1">
    <location>
        <begin position="819"/>
        <end position="846"/>
    </location>
</feature>
<feature type="region of interest" description="Disordered" evidence="1">
    <location>
        <begin position="594"/>
        <end position="661"/>
    </location>
</feature>
<dbReference type="InterPro" id="IPR036116">
    <property type="entry name" value="FN3_sf"/>
</dbReference>
<feature type="region of interest" description="Disordered" evidence="1">
    <location>
        <begin position="685"/>
        <end position="709"/>
    </location>
</feature>
<feature type="domain" description="Fibronectin type-III" evidence="2">
    <location>
        <begin position="436"/>
        <end position="521"/>
    </location>
</feature>
<feature type="compositionally biased region" description="Polar residues" evidence="1">
    <location>
        <begin position="1128"/>
        <end position="1149"/>
    </location>
</feature>
<dbReference type="EMBL" id="KB300511">
    <property type="protein sequence ID" value="ELU06668.1"/>
    <property type="molecule type" value="Genomic_DNA"/>
</dbReference>
<feature type="region of interest" description="Disordered" evidence="1">
    <location>
        <begin position="962"/>
        <end position="1019"/>
    </location>
</feature>
<accession>R7UKQ0</accession>
<name>R7UKQ0_CAPTE</name>
<dbReference type="CDD" id="cd00063">
    <property type="entry name" value="FN3"/>
    <property type="match status" value="3"/>
</dbReference>
<protein>
    <recommendedName>
        <fullName evidence="2">Fibronectin type-III domain-containing protein</fullName>
    </recommendedName>
</protein>
<dbReference type="EnsemblMetazoa" id="CapteT189303">
    <property type="protein sequence ID" value="CapteP189303"/>
    <property type="gene ID" value="CapteG189303"/>
</dbReference>
<feature type="region of interest" description="Disordered" evidence="1">
    <location>
        <begin position="1127"/>
        <end position="1154"/>
    </location>
</feature>
<dbReference type="AlphaFoldDB" id="R7UKQ0"/>
<keyword evidence="5" id="KW-1185">Reference proteome</keyword>
<reference evidence="3 5" key="2">
    <citation type="journal article" date="2013" name="Nature">
        <title>Insights into bilaterian evolution from three spiralian genomes.</title>
        <authorList>
            <person name="Simakov O."/>
            <person name="Marletaz F."/>
            <person name="Cho S.J."/>
            <person name="Edsinger-Gonzales E."/>
            <person name="Havlak P."/>
            <person name="Hellsten U."/>
            <person name="Kuo D.H."/>
            <person name="Larsson T."/>
            <person name="Lv J."/>
            <person name="Arendt D."/>
            <person name="Savage R."/>
            <person name="Osoegawa K."/>
            <person name="de Jong P."/>
            <person name="Grimwood J."/>
            <person name="Chapman J.A."/>
            <person name="Shapiro H."/>
            <person name="Aerts A."/>
            <person name="Otillar R.P."/>
            <person name="Terry A.Y."/>
            <person name="Boore J.L."/>
            <person name="Grigoriev I.V."/>
            <person name="Lindberg D.R."/>
            <person name="Seaver E.C."/>
            <person name="Weisblat D.A."/>
            <person name="Putnam N.H."/>
            <person name="Rokhsar D.S."/>
        </authorList>
    </citation>
    <scope>NUCLEOTIDE SEQUENCE</scope>
    <source>
        <strain evidence="3 5">I ESC-2004</strain>
    </source>
</reference>
<dbReference type="OrthoDB" id="10253954at2759"/>
<dbReference type="OMA" id="SNIRTHR"/>
<dbReference type="Gene3D" id="1.25.10.10">
    <property type="entry name" value="Leucine-rich Repeat Variant"/>
    <property type="match status" value="1"/>
</dbReference>
<evidence type="ECO:0000259" key="2">
    <source>
        <dbReference type="PROSITE" id="PS50853"/>
    </source>
</evidence>
<feature type="region of interest" description="Disordered" evidence="1">
    <location>
        <begin position="866"/>
        <end position="942"/>
    </location>
</feature>
<dbReference type="GO" id="GO:0016020">
    <property type="term" value="C:membrane"/>
    <property type="evidence" value="ECO:0007669"/>
    <property type="project" value="UniProtKB-SubCell"/>
</dbReference>
<dbReference type="PANTHER" id="PTHR46957">
    <property type="entry name" value="CYTOKINE RECEPTOR"/>
    <property type="match status" value="1"/>
</dbReference>